<gene>
    <name evidence="1" type="ORF">L3X38_027082</name>
</gene>
<dbReference type="InterPro" id="IPR038765">
    <property type="entry name" value="Papain-like_cys_pep_sf"/>
</dbReference>
<dbReference type="AlphaFoldDB" id="A0AAD4VN52"/>
<name>A0AAD4VN52_PRUDU</name>
<keyword evidence="2" id="KW-1185">Reference proteome</keyword>
<protein>
    <submittedName>
        <fullName evidence="1">Uncharacterized protein</fullName>
    </submittedName>
</protein>
<reference evidence="1 2" key="1">
    <citation type="journal article" date="2022" name="G3 (Bethesda)">
        <title>Whole-genome sequence and methylome profiling of the almond [Prunus dulcis (Mill.) D.A. Webb] cultivar 'Nonpareil'.</title>
        <authorList>
            <person name="D'Amico-Willman K.M."/>
            <person name="Ouma W.Z."/>
            <person name="Meulia T."/>
            <person name="Sideli G.M."/>
            <person name="Gradziel T.M."/>
            <person name="Fresnedo-Ramirez J."/>
        </authorList>
    </citation>
    <scope>NUCLEOTIDE SEQUENCE [LARGE SCALE GENOMIC DNA]</scope>
    <source>
        <strain evidence="1">Clone GOH B32 T37-40</strain>
    </source>
</reference>
<dbReference type="SUPFAM" id="SSF54001">
    <property type="entry name" value="Cysteine proteinases"/>
    <property type="match status" value="1"/>
</dbReference>
<proteinExistence type="predicted"/>
<organism evidence="1 2">
    <name type="scientific">Prunus dulcis</name>
    <name type="common">Almond</name>
    <name type="synonym">Amygdalus dulcis</name>
    <dbReference type="NCBI Taxonomy" id="3755"/>
    <lineage>
        <taxon>Eukaryota</taxon>
        <taxon>Viridiplantae</taxon>
        <taxon>Streptophyta</taxon>
        <taxon>Embryophyta</taxon>
        <taxon>Tracheophyta</taxon>
        <taxon>Spermatophyta</taxon>
        <taxon>Magnoliopsida</taxon>
        <taxon>eudicotyledons</taxon>
        <taxon>Gunneridae</taxon>
        <taxon>Pentapetalae</taxon>
        <taxon>rosids</taxon>
        <taxon>fabids</taxon>
        <taxon>Rosales</taxon>
        <taxon>Rosaceae</taxon>
        <taxon>Amygdaloideae</taxon>
        <taxon>Amygdaleae</taxon>
        <taxon>Prunus</taxon>
    </lineage>
</organism>
<comment type="caution">
    <text evidence="1">The sequence shown here is derived from an EMBL/GenBank/DDBJ whole genome shotgun (WGS) entry which is preliminary data.</text>
</comment>
<sequence>MGNFMNRPKESYTVGLNLFTDIHEDEMKDFHCRVTTMDNWPLVPSNKWIKKRVDDISYPDGIHNICGIPWTGGKLLQVSNTSSCWTFSTTIDVEALHAIYVDLQ</sequence>
<dbReference type="Proteomes" id="UP001054821">
    <property type="component" value="Chromosome 5"/>
</dbReference>
<accession>A0AAD4VN52</accession>
<evidence type="ECO:0000313" key="2">
    <source>
        <dbReference type="Proteomes" id="UP001054821"/>
    </source>
</evidence>
<dbReference type="EMBL" id="JAJFAZ020000005">
    <property type="protein sequence ID" value="KAI5327686.1"/>
    <property type="molecule type" value="Genomic_DNA"/>
</dbReference>
<evidence type="ECO:0000313" key="1">
    <source>
        <dbReference type="EMBL" id="KAI5327686.1"/>
    </source>
</evidence>